<dbReference type="EMBL" id="LAZR01017898">
    <property type="protein sequence ID" value="KKL98522.1"/>
    <property type="molecule type" value="Genomic_DNA"/>
</dbReference>
<dbReference type="AlphaFoldDB" id="A0A0F9JHN4"/>
<reference evidence="2" key="1">
    <citation type="journal article" date="2015" name="Nature">
        <title>Complex archaea that bridge the gap between prokaryotes and eukaryotes.</title>
        <authorList>
            <person name="Spang A."/>
            <person name="Saw J.H."/>
            <person name="Jorgensen S.L."/>
            <person name="Zaremba-Niedzwiedzka K."/>
            <person name="Martijn J."/>
            <person name="Lind A.E."/>
            <person name="van Eijk R."/>
            <person name="Schleper C."/>
            <person name="Guy L."/>
            <person name="Ettema T.J."/>
        </authorList>
    </citation>
    <scope>NUCLEOTIDE SEQUENCE</scope>
</reference>
<organism evidence="2">
    <name type="scientific">marine sediment metagenome</name>
    <dbReference type="NCBI Taxonomy" id="412755"/>
    <lineage>
        <taxon>unclassified sequences</taxon>
        <taxon>metagenomes</taxon>
        <taxon>ecological metagenomes</taxon>
    </lineage>
</organism>
<feature type="non-terminal residue" evidence="2">
    <location>
        <position position="42"/>
    </location>
</feature>
<feature type="region of interest" description="Disordered" evidence="1">
    <location>
        <begin position="1"/>
        <end position="29"/>
    </location>
</feature>
<comment type="caution">
    <text evidence="2">The sequence shown here is derived from an EMBL/GenBank/DDBJ whole genome shotgun (WGS) entry which is preliminary data.</text>
</comment>
<evidence type="ECO:0000256" key="1">
    <source>
        <dbReference type="SAM" id="MobiDB-lite"/>
    </source>
</evidence>
<gene>
    <name evidence="2" type="ORF">LCGC14_1823590</name>
</gene>
<accession>A0A0F9JHN4</accession>
<protein>
    <submittedName>
        <fullName evidence="2">Uncharacterized protein</fullName>
    </submittedName>
</protein>
<proteinExistence type="predicted"/>
<sequence length="42" mass="4203">MPHLNDPILDQAAHGGGDGDTEPAVAAGASKGETIILFNGFP</sequence>
<name>A0A0F9JHN4_9ZZZZ</name>
<evidence type="ECO:0000313" key="2">
    <source>
        <dbReference type="EMBL" id="KKL98522.1"/>
    </source>
</evidence>